<feature type="domain" description="DnaB/C C-terminal" evidence="3">
    <location>
        <begin position="284"/>
        <end position="340"/>
    </location>
</feature>
<dbReference type="Gene3D" id="1.10.10.10">
    <property type="entry name" value="Winged helix-like DNA-binding domain superfamily/Winged helix DNA-binding domain"/>
    <property type="match status" value="1"/>
</dbReference>
<comment type="similarity">
    <text evidence="1">Belongs to the DnaB/DnaD family.</text>
</comment>
<evidence type="ECO:0000256" key="2">
    <source>
        <dbReference type="SAM" id="MobiDB-lite"/>
    </source>
</evidence>
<feature type="compositionally biased region" description="Polar residues" evidence="2">
    <location>
        <begin position="525"/>
        <end position="540"/>
    </location>
</feature>
<evidence type="ECO:0000313" key="4">
    <source>
        <dbReference type="EMBL" id="MCI0184251.1"/>
    </source>
</evidence>
<gene>
    <name evidence="4" type="ORF">MM817_02546</name>
</gene>
<protein>
    <recommendedName>
        <fullName evidence="3">DnaB/C C-terminal domain-containing protein</fullName>
    </recommendedName>
</protein>
<proteinExistence type="inferred from homology"/>
<dbReference type="InterPro" id="IPR036388">
    <property type="entry name" value="WH-like_DNA-bd_sf"/>
</dbReference>
<organism evidence="4 5">
    <name type="scientific">Sulfoacidibacillus ferrooxidans</name>
    <dbReference type="NCBI Taxonomy" id="2005001"/>
    <lineage>
        <taxon>Bacteria</taxon>
        <taxon>Bacillati</taxon>
        <taxon>Bacillota</taxon>
        <taxon>Bacilli</taxon>
        <taxon>Bacillales</taxon>
        <taxon>Alicyclobacillaceae</taxon>
        <taxon>Sulfoacidibacillus</taxon>
    </lineage>
</organism>
<dbReference type="Proteomes" id="UP001139263">
    <property type="component" value="Unassembled WGS sequence"/>
</dbReference>
<feature type="region of interest" description="Disordered" evidence="2">
    <location>
        <begin position="525"/>
        <end position="554"/>
    </location>
</feature>
<evidence type="ECO:0000256" key="1">
    <source>
        <dbReference type="ARBA" id="ARBA00093462"/>
    </source>
</evidence>
<dbReference type="InterPro" id="IPR034829">
    <property type="entry name" value="DnaD-like_sf"/>
</dbReference>
<dbReference type="Gene3D" id="1.10.10.630">
    <property type="entry name" value="DnaD domain-like"/>
    <property type="match status" value="1"/>
</dbReference>
<evidence type="ECO:0000259" key="3">
    <source>
        <dbReference type="Pfam" id="PF07261"/>
    </source>
</evidence>
<feature type="region of interest" description="Disordered" evidence="2">
    <location>
        <begin position="356"/>
        <end position="375"/>
    </location>
</feature>
<keyword evidence="5" id="KW-1185">Reference proteome</keyword>
<dbReference type="EMBL" id="JALBUF010000010">
    <property type="protein sequence ID" value="MCI0184251.1"/>
    <property type="molecule type" value="Genomic_DNA"/>
</dbReference>
<comment type="caution">
    <text evidence="4">The sequence shown here is derived from an EMBL/GenBank/DDBJ whole genome shotgun (WGS) entry which is preliminary data.</text>
</comment>
<name>A0A9X1V9Q7_9BACL</name>
<dbReference type="RefSeq" id="WP_241715742.1">
    <property type="nucleotide sequence ID" value="NZ_JALBUF010000010.1"/>
</dbReference>
<evidence type="ECO:0000313" key="5">
    <source>
        <dbReference type="Proteomes" id="UP001139263"/>
    </source>
</evidence>
<accession>A0A9X1V9Q7</accession>
<dbReference type="SUPFAM" id="SSF158499">
    <property type="entry name" value="DnaD domain-like"/>
    <property type="match status" value="1"/>
</dbReference>
<dbReference type="InterPro" id="IPR006343">
    <property type="entry name" value="DnaB/C_C"/>
</dbReference>
<dbReference type="Pfam" id="PF07261">
    <property type="entry name" value="DnaB_2"/>
    <property type="match status" value="1"/>
</dbReference>
<dbReference type="Pfam" id="PF13730">
    <property type="entry name" value="HTH_36"/>
    <property type="match status" value="1"/>
</dbReference>
<reference evidence="4" key="1">
    <citation type="submission" date="2022-03" db="EMBL/GenBank/DDBJ databases">
        <title>Draft Genome Sequence of Firmicute Strain S0AB, a Heterotrophic Iron/Sulfur-Oxidizing Extreme Acidophile.</title>
        <authorList>
            <person name="Vergara E."/>
            <person name="Pakostova E."/>
            <person name="Johnson D.B."/>
            <person name="Holmes D.S."/>
        </authorList>
    </citation>
    <scope>NUCLEOTIDE SEQUENCE</scope>
    <source>
        <strain evidence="4">S0AB</strain>
    </source>
</reference>
<dbReference type="AlphaFoldDB" id="A0A9X1V9Q7"/>
<sequence length="554" mass="63598">MNKTETIVIDLNENYSINHSVDIEIEARKTNCIVKKGWNKGYFTVPNTIFSAEISGYAKSAFFALCRYADIEGQAYPSYSTLAKDIGFSRTKTIEAIQELEEKGLLIKKNRINTRKREYHSNLYTLIHPSIANETNEKETIILENSIINLDNSFGNSYIKKDDSIQSTTRLPSTPHELKEKHLKNKKIIKEIYISTELESELTKGNIQKNTTANKVCKKIEEAHQDTQSVHKKNCLTAITTNNTDTLKILNNTQEEKIHNREQISNEKSTHVIQLDIITQLYTENKFHPNLNTVTLEQLSDLLKKIGIDLLQEALKTAIQYNACSLRYVEMVINTLLEKNKKQEIVMLKKLNKPQYKNNKQDNLRKQKKSQFSHVKQSNLTIAEARAAGLESECVQTNKYEEINAKIALLTKKEPYSIPDEDQFHSTQMITKRDSARINDILQKEKTKRETLNVLEDNQSASLLSSFDIKISNNETRKTEQVIIKTKTNHANQFIEGLTTVERAQQEIHDLFGAMKTNNKVKNQQSNMVEQSSNPNNTLKQGKYGRFSALHKEK</sequence>